<dbReference type="SUPFAM" id="SSF140453">
    <property type="entry name" value="EsxAB dimer-like"/>
    <property type="match status" value="1"/>
</dbReference>
<dbReference type="InterPro" id="IPR036689">
    <property type="entry name" value="ESAT-6-like_sf"/>
</dbReference>
<evidence type="ECO:0008006" key="4">
    <source>
        <dbReference type="Google" id="ProtNLM"/>
    </source>
</evidence>
<reference evidence="2" key="1">
    <citation type="submission" date="2021-10" db="EMBL/GenBank/DDBJ databases">
        <title>Streptomyces nigrumlapis sp.nov.,an antimicrobial producing actinobacterium isolated from Black Gobi rocks.</title>
        <authorList>
            <person name="Wen Y."/>
            <person name="Zhang W."/>
            <person name="Liu X.G."/>
        </authorList>
    </citation>
    <scope>NUCLEOTIDE SEQUENCE</scope>
    <source>
        <strain evidence="2">ST13-2-2</strain>
    </source>
</reference>
<dbReference type="Gene3D" id="1.10.287.1060">
    <property type="entry name" value="ESAT-6-like"/>
    <property type="match status" value="1"/>
</dbReference>
<evidence type="ECO:0000313" key="3">
    <source>
        <dbReference type="Proteomes" id="UP000830115"/>
    </source>
</evidence>
<evidence type="ECO:0000313" key="2">
    <source>
        <dbReference type="EMBL" id="UQA91422.1"/>
    </source>
</evidence>
<name>A0ABY4M102_9ACTN</name>
<gene>
    <name evidence="2" type="ORF">K9S39_05605</name>
</gene>
<dbReference type="EMBL" id="CP086322">
    <property type="protein sequence ID" value="UQA91422.1"/>
    <property type="molecule type" value="Genomic_DNA"/>
</dbReference>
<accession>A0ABY4M102</accession>
<keyword evidence="3" id="KW-1185">Reference proteome</keyword>
<organism evidence="2 3">
    <name type="scientific">Streptomyces halobius</name>
    <dbReference type="NCBI Taxonomy" id="2879846"/>
    <lineage>
        <taxon>Bacteria</taxon>
        <taxon>Bacillati</taxon>
        <taxon>Actinomycetota</taxon>
        <taxon>Actinomycetes</taxon>
        <taxon>Kitasatosporales</taxon>
        <taxon>Streptomycetaceae</taxon>
        <taxon>Streptomyces</taxon>
    </lineage>
</organism>
<dbReference type="Proteomes" id="UP000830115">
    <property type="component" value="Chromosome"/>
</dbReference>
<feature type="region of interest" description="Disordered" evidence="1">
    <location>
        <begin position="36"/>
        <end position="93"/>
    </location>
</feature>
<evidence type="ECO:0000256" key="1">
    <source>
        <dbReference type="SAM" id="MobiDB-lite"/>
    </source>
</evidence>
<feature type="compositionally biased region" description="Low complexity" evidence="1">
    <location>
        <begin position="37"/>
        <end position="58"/>
    </location>
</feature>
<proteinExistence type="predicted"/>
<dbReference type="RefSeq" id="WP_248862249.1">
    <property type="nucleotide sequence ID" value="NZ_CP086322.1"/>
</dbReference>
<protein>
    <recommendedName>
        <fullName evidence="4">Excreted virulence factor EspC (Type VII ESX diderm)</fullName>
    </recommendedName>
</protein>
<sequence>MSYDQDWDRQLNPFRYKADGTLTDAAKEQNVAMQLNSANGSGASGGAKTSPGSGTGTTRIEEPASLKRAARGASELAGDIKTTGSRAEDSTRTAARALKGDSWNGSLGAAMDHVVETWHSQTAALVSRCRSLHDRCAATADNYTQAETANAQAMGSLRSAESGRFG</sequence>